<sequence length="376" mass="42167">MRLRALKRTFDGKMKESVATSRAPQENVKAKTSLEVTPPPVFDKLQTASFSVKGSSSGSLLQNIKARGFIGRPLSSSPAWRVSPRVFVRKSGPNLLTMPQEIPDMIRDFAYSEIKGMSYVTKEDWVTREKHCRYENRAAYTPRAFPGQKVSDFMVCKNFFVAAANAYVSNQVFDDTAQGLLESSLLSKRYGILPQWMTSITLEAYKLEWELPASLKVVTAIVREYMFDDLDPKLACEDDLDEDDFKVQSGLRDLVLQADVHNRYAKTVAKVAKWKSNIQKLENFIRPLVTRPRKRKDVQKSKAAANNTGGEAGSNKPEETTMTPETKHMQLRLRDLPADVDGFKARLDTDGDNVLALLNGLKAKESAGLLYVLGCD</sequence>
<keyword evidence="2" id="KW-1185">Reference proteome</keyword>
<reference evidence="1" key="1">
    <citation type="submission" date="2023-07" db="EMBL/GenBank/DDBJ databases">
        <title>Black Yeasts Isolated from many extreme environments.</title>
        <authorList>
            <person name="Coleine C."/>
            <person name="Stajich J.E."/>
            <person name="Selbmann L."/>
        </authorList>
    </citation>
    <scope>NUCLEOTIDE SEQUENCE</scope>
    <source>
        <strain evidence="1">CCFEE 5714</strain>
    </source>
</reference>
<accession>A0ACC3MA16</accession>
<name>A0ACC3MA16_9PEZI</name>
<evidence type="ECO:0000313" key="1">
    <source>
        <dbReference type="EMBL" id="KAK3681530.1"/>
    </source>
</evidence>
<comment type="caution">
    <text evidence="1">The sequence shown here is derived from an EMBL/GenBank/DDBJ whole genome shotgun (WGS) entry which is preliminary data.</text>
</comment>
<protein>
    <submittedName>
        <fullName evidence="1">Uncharacterized protein</fullName>
    </submittedName>
</protein>
<gene>
    <name evidence="1" type="ORF">LTR37_020873</name>
</gene>
<proteinExistence type="predicted"/>
<evidence type="ECO:0000313" key="2">
    <source>
        <dbReference type="Proteomes" id="UP001281147"/>
    </source>
</evidence>
<dbReference type="EMBL" id="JAUTXU010000398">
    <property type="protein sequence ID" value="KAK3681530.1"/>
    <property type="molecule type" value="Genomic_DNA"/>
</dbReference>
<organism evidence="1 2">
    <name type="scientific">Vermiconidia calcicola</name>
    <dbReference type="NCBI Taxonomy" id="1690605"/>
    <lineage>
        <taxon>Eukaryota</taxon>
        <taxon>Fungi</taxon>
        <taxon>Dikarya</taxon>
        <taxon>Ascomycota</taxon>
        <taxon>Pezizomycotina</taxon>
        <taxon>Dothideomycetes</taxon>
        <taxon>Dothideomycetidae</taxon>
        <taxon>Mycosphaerellales</taxon>
        <taxon>Extremaceae</taxon>
        <taxon>Vermiconidia</taxon>
    </lineage>
</organism>
<dbReference type="Proteomes" id="UP001281147">
    <property type="component" value="Unassembled WGS sequence"/>
</dbReference>